<evidence type="ECO:0000313" key="3">
    <source>
        <dbReference type="Proteomes" id="UP001651050"/>
    </source>
</evidence>
<dbReference type="EMBL" id="JALQCY010000003">
    <property type="protein sequence ID" value="MCK9794062.1"/>
    <property type="molecule type" value="Genomic_DNA"/>
</dbReference>
<evidence type="ECO:0000256" key="1">
    <source>
        <dbReference type="SAM" id="MobiDB-lite"/>
    </source>
</evidence>
<evidence type="ECO:0000313" key="2">
    <source>
        <dbReference type="EMBL" id="MCK9794062.1"/>
    </source>
</evidence>
<name>A0ABT0J3H4_9MICO</name>
<dbReference type="Proteomes" id="UP001651050">
    <property type="component" value="Unassembled WGS sequence"/>
</dbReference>
<reference evidence="2 3" key="1">
    <citation type="submission" date="2022-02" db="EMBL/GenBank/DDBJ databases">
        <title>The car tank lid bacteriome: a reservoir of bacteria with potential in bioremediation of fuel.</title>
        <authorList>
            <person name="Vidal-Verdu A."/>
            <person name="Gomez-Martinez D."/>
            <person name="Latorre-Perez A."/>
            <person name="Pereto J."/>
            <person name="Porcar M."/>
        </authorList>
    </citation>
    <scope>NUCLEOTIDE SEQUENCE [LARGE SCALE GENOMIC DNA]</scope>
    <source>
        <strain evidence="2 3">4D.3</strain>
    </source>
</reference>
<organism evidence="2 3">
    <name type="scientific">Isoptericola peretonis</name>
    <dbReference type="NCBI Taxonomy" id="2918523"/>
    <lineage>
        <taxon>Bacteria</taxon>
        <taxon>Bacillati</taxon>
        <taxon>Actinomycetota</taxon>
        <taxon>Actinomycetes</taxon>
        <taxon>Micrococcales</taxon>
        <taxon>Promicromonosporaceae</taxon>
        <taxon>Isoptericola</taxon>
    </lineage>
</organism>
<comment type="caution">
    <text evidence="2">The sequence shown here is derived from an EMBL/GenBank/DDBJ whole genome shotgun (WGS) entry which is preliminary data.</text>
</comment>
<feature type="region of interest" description="Disordered" evidence="1">
    <location>
        <begin position="170"/>
        <end position="190"/>
    </location>
</feature>
<sequence>MDSSPPDTGSTSSRRTDGAPAVRNAATVGSTGPCPASSAGSSDRPRSVSTGAEPGHAVAGRVDVHAALRRGPLVAERERLGVRAVPGAPQAGTELGEGRRRRPGQSLGLHGGARLGVGQVGEHVGHHGRVAGADPAAAELGEGGSAGRGESERRLDDVVRLLLAHVQRGRDVRHERPTRQLVPPVGTGPQHPELLACQQIGLAADGRAARPFHGEELLALQRVDAFLESRHVVEGGRDVVHRRRADR</sequence>
<feature type="region of interest" description="Disordered" evidence="1">
    <location>
        <begin position="1"/>
        <end position="63"/>
    </location>
</feature>
<keyword evidence="3" id="KW-1185">Reference proteome</keyword>
<protein>
    <submittedName>
        <fullName evidence="2">Uncharacterized protein</fullName>
    </submittedName>
</protein>
<gene>
    <name evidence="2" type="ORF">M1843_09920</name>
</gene>
<feature type="compositionally biased region" description="Low complexity" evidence="1">
    <location>
        <begin position="1"/>
        <end position="13"/>
    </location>
</feature>
<accession>A0ABT0J3H4</accession>
<feature type="region of interest" description="Disordered" evidence="1">
    <location>
        <begin position="84"/>
        <end position="110"/>
    </location>
</feature>
<proteinExistence type="predicted"/>